<accession>A0A2M6T0T4</accession>
<dbReference type="FunFam" id="3.90.930.12:FF:000002">
    <property type="entry name" value="50S ribosomal protein L6"/>
    <property type="match status" value="1"/>
</dbReference>
<dbReference type="InterPro" id="IPR036789">
    <property type="entry name" value="Ribosomal_uL6-like_a/b-dom_sf"/>
</dbReference>
<feature type="domain" description="Large ribosomal subunit protein uL6 alpha-beta" evidence="8">
    <location>
        <begin position="11"/>
        <end position="82"/>
    </location>
</feature>
<comment type="caution">
    <text evidence="9">The sequence shown here is derived from an EMBL/GenBank/DDBJ whole genome shotgun (WGS) entry which is preliminary data.</text>
</comment>
<dbReference type="InterPro" id="IPR002358">
    <property type="entry name" value="Ribosomal_uL6_CS"/>
</dbReference>
<dbReference type="GO" id="GO:0019843">
    <property type="term" value="F:rRNA binding"/>
    <property type="evidence" value="ECO:0007669"/>
    <property type="project" value="UniProtKB-UniRule"/>
</dbReference>
<dbReference type="Gene3D" id="3.90.930.12">
    <property type="entry name" value="Ribosomal protein L6, alpha-beta domain"/>
    <property type="match status" value="2"/>
</dbReference>
<keyword evidence="4 5" id="KW-0687">Ribonucleoprotein</keyword>
<dbReference type="NCBIfam" id="TIGR03654">
    <property type="entry name" value="L6_bact"/>
    <property type="match status" value="1"/>
</dbReference>
<dbReference type="GO" id="GO:0002181">
    <property type="term" value="P:cytoplasmic translation"/>
    <property type="evidence" value="ECO:0007669"/>
    <property type="project" value="TreeGrafter"/>
</dbReference>
<dbReference type="InterPro" id="IPR000702">
    <property type="entry name" value="Ribosomal_uL6-like"/>
</dbReference>
<evidence type="ECO:0000256" key="4">
    <source>
        <dbReference type="ARBA" id="ARBA00023274"/>
    </source>
</evidence>
<dbReference type="Proteomes" id="UP000229390">
    <property type="component" value="Unassembled WGS sequence"/>
</dbReference>
<dbReference type="Pfam" id="PF00347">
    <property type="entry name" value="Ribosomal_L6"/>
    <property type="match status" value="2"/>
</dbReference>
<dbReference type="PROSITE" id="PS00525">
    <property type="entry name" value="RIBOSOMAL_L6_1"/>
    <property type="match status" value="1"/>
</dbReference>
<evidence type="ECO:0000256" key="5">
    <source>
        <dbReference type="HAMAP-Rule" id="MF_01365"/>
    </source>
</evidence>
<dbReference type="PIRSF" id="PIRSF002162">
    <property type="entry name" value="Ribosomal_L6"/>
    <property type="match status" value="1"/>
</dbReference>
<sequence>MSRVGRKPILIPERVEVKIEGNSIAVKGPLGELSENIPPEIKVEIKNGQILVSPSLETKQTKALWGTTRARIANLIKGVLNGYEKQLQIEGIGYKASMEGNSLLVSVGFTHPVKIAAIAGIKFSVGKNIITVFGSSKESVMQTAATIRKIKPPEPYKGKGIRYVGEIVRHKVGKRAVATAGAGK</sequence>
<keyword evidence="2 5" id="KW-0694">RNA-binding</keyword>
<evidence type="ECO:0000256" key="3">
    <source>
        <dbReference type="ARBA" id="ARBA00022980"/>
    </source>
</evidence>
<reference evidence="10" key="1">
    <citation type="submission" date="2017-09" db="EMBL/GenBank/DDBJ databases">
        <title>Depth-based differentiation of microbial function through sediment-hosted aquifers and enrichment of novel symbionts in the deep terrestrial subsurface.</title>
        <authorList>
            <person name="Probst A.J."/>
            <person name="Ladd B."/>
            <person name="Jarett J.K."/>
            <person name="Geller-Mcgrath D.E."/>
            <person name="Sieber C.M.K."/>
            <person name="Emerson J.B."/>
            <person name="Anantharaman K."/>
            <person name="Thomas B.C."/>
            <person name="Malmstrom R."/>
            <person name="Stieglmeier M."/>
            <person name="Klingl A."/>
            <person name="Woyke T."/>
            <person name="Ryan C.M."/>
            <person name="Banfield J.F."/>
        </authorList>
    </citation>
    <scope>NUCLEOTIDE SEQUENCE [LARGE SCALE GENOMIC DNA]</scope>
</reference>
<dbReference type="GO" id="GO:0003735">
    <property type="term" value="F:structural constituent of ribosome"/>
    <property type="evidence" value="ECO:0007669"/>
    <property type="project" value="UniProtKB-UniRule"/>
</dbReference>
<comment type="function">
    <text evidence="5 7">This protein binds to the 23S rRNA, and is important in its secondary structure. It is located near the subunit interface in the base of the L7/L12 stalk, and near the tRNA binding site of the peptidyltransferase center.</text>
</comment>
<evidence type="ECO:0000256" key="2">
    <source>
        <dbReference type="ARBA" id="ARBA00022884"/>
    </source>
</evidence>
<dbReference type="SUPFAM" id="SSF56053">
    <property type="entry name" value="Ribosomal protein L6"/>
    <property type="match status" value="2"/>
</dbReference>
<comment type="subunit">
    <text evidence="5">Part of the 50S ribosomal subunit.</text>
</comment>
<dbReference type="AlphaFoldDB" id="A0A2M6T0T4"/>
<evidence type="ECO:0000313" key="10">
    <source>
        <dbReference type="Proteomes" id="UP000229390"/>
    </source>
</evidence>
<dbReference type="PANTHER" id="PTHR11655:SF14">
    <property type="entry name" value="LARGE RIBOSOMAL SUBUNIT PROTEIN UL6M"/>
    <property type="match status" value="1"/>
</dbReference>
<protein>
    <recommendedName>
        <fullName evidence="5">Large ribosomal subunit protein uL6</fullName>
    </recommendedName>
</protein>
<evidence type="ECO:0000256" key="7">
    <source>
        <dbReference type="RuleBase" id="RU003870"/>
    </source>
</evidence>
<dbReference type="EMBL" id="PEYE01000036">
    <property type="protein sequence ID" value="PIS38706.1"/>
    <property type="molecule type" value="Genomic_DNA"/>
</dbReference>
<feature type="domain" description="Large ribosomal subunit protein uL6 alpha-beta" evidence="8">
    <location>
        <begin position="91"/>
        <end position="163"/>
    </location>
</feature>
<evidence type="ECO:0000256" key="6">
    <source>
        <dbReference type="RuleBase" id="RU003869"/>
    </source>
</evidence>
<evidence type="ECO:0000256" key="1">
    <source>
        <dbReference type="ARBA" id="ARBA00022730"/>
    </source>
</evidence>
<evidence type="ECO:0000259" key="8">
    <source>
        <dbReference type="Pfam" id="PF00347"/>
    </source>
</evidence>
<dbReference type="PANTHER" id="PTHR11655">
    <property type="entry name" value="60S/50S RIBOSOMAL PROTEIN L6/L9"/>
    <property type="match status" value="1"/>
</dbReference>
<organism evidence="9 10">
    <name type="scientific">Candidatus Nealsonbacteria bacterium CG08_land_8_20_14_0_20_43_11</name>
    <dbReference type="NCBI Taxonomy" id="1974706"/>
    <lineage>
        <taxon>Bacteria</taxon>
        <taxon>Candidatus Nealsoniibacteriota</taxon>
    </lineage>
</organism>
<dbReference type="HAMAP" id="MF_01365_B">
    <property type="entry name" value="Ribosomal_uL6_B"/>
    <property type="match status" value="1"/>
</dbReference>
<evidence type="ECO:0000313" key="9">
    <source>
        <dbReference type="EMBL" id="PIS38706.1"/>
    </source>
</evidence>
<gene>
    <name evidence="5" type="primary">rplF</name>
    <name evidence="9" type="ORF">COT34_02155</name>
</gene>
<keyword evidence="1 5" id="KW-0699">rRNA-binding</keyword>
<dbReference type="PRINTS" id="PR00059">
    <property type="entry name" value="RIBOSOMALL6"/>
</dbReference>
<dbReference type="GO" id="GO:0022625">
    <property type="term" value="C:cytosolic large ribosomal subunit"/>
    <property type="evidence" value="ECO:0007669"/>
    <property type="project" value="UniProtKB-UniRule"/>
</dbReference>
<dbReference type="InterPro" id="IPR019906">
    <property type="entry name" value="Ribosomal_uL6_bac-type"/>
</dbReference>
<keyword evidence="3 5" id="KW-0689">Ribosomal protein</keyword>
<name>A0A2M6T0T4_9BACT</name>
<dbReference type="InterPro" id="IPR020040">
    <property type="entry name" value="Ribosomal_uL6_a/b-dom"/>
</dbReference>
<proteinExistence type="inferred from homology"/>
<comment type="similarity">
    <text evidence="5 6">Belongs to the universal ribosomal protein uL6 family.</text>
</comment>